<reference evidence="2" key="2">
    <citation type="submission" date="2020-09" db="EMBL/GenBank/DDBJ databases">
        <authorList>
            <person name="Sun Q."/>
            <person name="Ohkuma M."/>
        </authorList>
    </citation>
    <scope>NUCLEOTIDE SEQUENCE</scope>
    <source>
        <strain evidence="2">JCM 3090</strain>
    </source>
</reference>
<name>A0A8J3BE67_9ACTN</name>
<sequence>MVAGLLLLAGCGGDPAPRPTPTPTSAHDSAAPKPLPSASFTSSIEQDDKTFWMSIGGLPTNSSAETRTKRTAPMTFHLECDRGTLTTTIEFDDAPRIWEHSCADGMRTEPVGIVKAGTKVEIFMAGTEGTSYVADLRWP</sequence>
<reference evidence="2" key="1">
    <citation type="journal article" date="2014" name="Int. J. Syst. Evol. Microbiol.">
        <title>Complete genome sequence of Corynebacterium casei LMG S-19264T (=DSM 44701T), isolated from a smear-ripened cheese.</title>
        <authorList>
            <consortium name="US DOE Joint Genome Institute (JGI-PGF)"/>
            <person name="Walter F."/>
            <person name="Albersmeier A."/>
            <person name="Kalinowski J."/>
            <person name="Ruckert C."/>
        </authorList>
    </citation>
    <scope>NUCLEOTIDE SEQUENCE</scope>
    <source>
        <strain evidence="2">JCM 3090</strain>
    </source>
</reference>
<gene>
    <name evidence="2" type="ORF">GCM10010123_35000</name>
</gene>
<dbReference type="AlphaFoldDB" id="A0A8J3BE67"/>
<dbReference type="EMBL" id="BMQB01000008">
    <property type="protein sequence ID" value="GGK02030.1"/>
    <property type="molecule type" value="Genomic_DNA"/>
</dbReference>
<feature type="region of interest" description="Disordered" evidence="1">
    <location>
        <begin position="12"/>
        <end position="41"/>
    </location>
</feature>
<proteinExistence type="predicted"/>
<evidence type="ECO:0000313" key="2">
    <source>
        <dbReference type="EMBL" id="GGK02030.1"/>
    </source>
</evidence>
<keyword evidence="3" id="KW-1185">Reference proteome</keyword>
<protein>
    <submittedName>
        <fullName evidence="2">Uncharacterized protein</fullName>
    </submittedName>
</protein>
<comment type="caution">
    <text evidence="2">The sequence shown here is derived from an EMBL/GenBank/DDBJ whole genome shotgun (WGS) entry which is preliminary data.</text>
</comment>
<evidence type="ECO:0000313" key="3">
    <source>
        <dbReference type="Proteomes" id="UP000649739"/>
    </source>
</evidence>
<evidence type="ECO:0000256" key="1">
    <source>
        <dbReference type="SAM" id="MobiDB-lite"/>
    </source>
</evidence>
<accession>A0A8J3BE67</accession>
<dbReference type="Proteomes" id="UP000649739">
    <property type="component" value="Unassembled WGS sequence"/>
</dbReference>
<organism evidence="2 3">
    <name type="scientific">Pilimelia anulata</name>
    <dbReference type="NCBI Taxonomy" id="53371"/>
    <lineage>
        <taxon>Bacteria</taxon>
        <taxon>Bacillati</taxon>
        <taxon>Actinomycetota</taxon>
        <taxon>Actinomycetes</taxon>
        <taxon>Micromonosporales</taxon>
        <taxon>Micromonosporaceae</taxon>
        <taxon>Pilimelia</taxon>
    </lineage>
</organism>